<name>A0AAP2DCJ3_9BACT</name>
<dbReference type="AlphaFoldDB" id="A0AAP2DCJ3"/>
<evidence type="ECO:0008006" key="4">
    <source>
        <dbReference type="Google" id="ProtNLM"/>
    </source>
</evidence>
<keyword evidence="3" id="KW-1185">Reference proteome</keyword>
<dbReference type="RefSeq" id="WP_254092861.1">
    <property type="nucleotide sequence ID" value="NZ_JAHESC010000045.1"/>
</dbReference>
<gene>
    <name evidence="2" type="ORF">KK078_23965</name>
</gene>
<sequence length="413" mass="45630">MIKKQIIICLLFAANIGYAQNLVSVKSFGVAPGNPAEVNKANLQKAIDWASTVGAAIFIEPTDEPYPIAGGIILKRNASLVGVNGPTPRGTVHASKKQPVGSVFKITDRKQAFITVESSTQIKGIQFWYPEQTIHKPDSIIPYPPTIQVSQTSNTQGVYLSCLTFYGEYLAMDFNAPKRFPCELMTFEHCYGYPLSGEFIRIDYCYDVPRILHCHINPSIQRFIRGGFSRGVVDAVIAKKTFAYVINHTDNAQLMDLFTFGTFGGILLGDETYGQLTNFNFDCVSIGIHKKGSNTKNRNWQIAQGSIIANCGNSVRDVHPIMIEGQGHTAITNVEAFSGGNGALTTVPENKSWDYMLVKGDQKLTVSLFGSRMRNYVSDQPFTIENKQAIIQAVACVDKDEKKYEATLESRKP</sequence>
<evidence type="ECO:0000313" key="3">
    <source>
        <dbReference type="Proteomes" id="UP001319180"/>
    </source>
</evidence>
<dbReference type="SUPFAM" id="SSF51126">
    <property type="entry name" value="Pectin lyase-like"/>
    <property type="match status" value="1"/>
</dbReference>
<protein>
    <recommendedName>
        <fullName evidence="4">Pectate lyase superfamily protein domain-containing protein</fullName>
    </recommendedName>
</protein>
<dbReference type="Proteomes" id="UP001319180">
    <property type="component" value="Unassembled WGS sequence"/>
</dbReference>
<keyword evidence="1" id="KW-0732">Signal</keyword>
<feature type="chain" id="PRO_5042867473" description="Pectate lyase superfamily protein domain-containing protein" evidence="1">
    <location>
        <begin position="20"/>
        <end position="413"/>
    </location>
</feature>
<comment type="caution">
    <text evidence="2">The sequence shown here is derived from an EMBL/GenBank/DDBJ whole genome shotgun (WGS) entry which is preliminary data.</text>
</comment>
<reference evidence="2 3" key="1">
    <citation type="submission" date="2021-05" db="EMBL/GenBank/DDBJ databases">
        <title>A Polyphasic approach of four new species of the genus Ohtaekwangia: Ohtaekwangia histidinii sp. nov., Ohtaekwangia cretensis sp. nov., Ohtaekwangia indiensis sp. nov., Ohtaekwangia reichenbachii sp. nov. from diverse environment.</title>
        <authorList>
            <person name="Octaviana S."/>
        </authorList>
    </citation>
    <scope>NUCLEOTIDE SEQUENCE [LARGE SCALE GENOMIC DNA]</scope>
    <source>
        <strain evidence="2 3">PWU37</strain>
    </source>
</reference>
<proteinExistence type="predicted"/>
<organism evidence="2 3">
    <name type="scientific">Dawidia soli</name>
    <dbReference type="NCBI Taxonomy" id="2782352"/>
    <lineage>
        <taxon>Bacteria</taxon>
        <taxon>Pseudomonadati</taxon>
        <taxon>Bacteroidota</taxon>
        <taxon>Cytophagia</taxon>
        <taxon>Cytophagales</taxon>
        <taxon>Chryseotaleaceae</taxon>
        <taxon>Dawidia</taxon>
    </lineage>
</organism>
<evidence type="ECO:0000313" key="2">
    <source>
        <dbReference type="EMBL" id="MBT1689641.1"/>
    </source>
</evidence>
<dbReference type="EMBL" id="JAHESC010000045">
    <property type="protein sequence ID" value="MBT1689641.1"/>
    <property type="molecule type" value="Genomic_DNA"/>
</dbReference>
<evidence type="ECO:0000256" key="1">
    <source>
        <dbReference type="SAM" id="SignalP"/>
    </source>
</evidence>
<feature type="signal peptide" evidence="1">
    <location>
        <begin position="1"/>
        <end position="19"/>
    </location>
</feature>
<dbReference type="InterPro" id="IPR011050">
    <property type="entry name" value="Pectin_lyase_fold/virulence"/>
</dbReference>
<accession>A0AAP2DCJ3</accession>